<dbReference type="EMBL" id="CAJOBB010000556">
    <property type="protein sequence ID" value="CAF3705085.1"/>
    <property type="molecule type" value="Genomic_DNA"/>
</dbReference>
<dbReference type="Proteomes" id="UP000663860">
    <property type="component" value="Unassembled WGS sequence"/>
</dbReference>
<evidence type="ECO:0000313" key="2">
    <source>
        <dbReference type="EMBL" id="CAF3705085.1"/>
    </source>
</evidence>
<dbReference type="AlphaFoldDB" id="A0A813MCK5"/>
<dbReference type="EMBL" id="CAJNOE010000003">
    <property type="protein sequence ID" value="CAF0714748.1"/>
    <property type="molecule type" value="Genomic_DNA"/>
</dbReference>
<evidence type="ECO:0000313" key="3">
    <source>
        <dbReference type="Proteomes" id="UP000663860"/>
    </source>
</evidence>
<gene>
    <name evidence="1" type="ORF">IZO911_LOCUS778</name>
    <name evidence="2" type="ORF">KXQ929_LOCUS11327</name>
</gene>
<evidence type="ECO:0000313" key="1">
    <source>
        <dbReference type="EMBL" id="CAF0714748.1"/>
    </source>
</evidence>
<proteinExistence type="predicted"/>
<reference evidence="1" key="1">
    <citation type="submission" date="2021-02" db="EMBL/GenBank/DDBJ databases">
        <authorList>
            <person name="Nowell W R."/>
        </authorList>
    </citation>
    <scope>NUCLEOTIDE SEQUENCE</scope>
</reference>
<accession>A0A813MCK5</accession>
<dbReference type="Proteomes" id="UP000663868">
    <property type="component" value="Unassembled WGS sequence"/>
</dbReference>
<sequence length="72" mass="8503">MGSVCIRKTNVLQTSLNSYKQSVIDNEIYQNSNLIKYDDSFNQNNSINVNDQQLWTDKNSEDRKWHDDLIYS</sequence>
<protein>
    <submittedName>
        <fullName evidence="1">Uncharacterized protein</fullName>
    </submittedName>
</protein>
<organism evidence="1 3">
    <name type="scientific">Adineta steineri</name>
    <dbReference type="NCBI Taxonomy" id="433720"/>
    <lineage>
        <taxon>Eukaryota</taxon>
        <taxon>Metazoa</taxon>
        <taxon>Spiralia</taxon>
        <taxon>Gnathifera</taxon>
        <taxon>Rotifera</taxon>
        <taxon>Eurotatoria</taxon>
        <taxon>Bdelloidea</taxon>
        <taxon>Adinetida</taxon>
        <taxon>Adinetidae</taxon>
        <taxon>Adineta</taxon>
    </lineage>
</organism>
<comment type="caution">
    <text evidence="1">The sequence shown here is derived from an EMBL/GenBank/DDBJ whole genome shotgun (WGS) entry which is preliminary data.</text>
</comment>
<name>A0A813MCK5_9BILA</name>